<proteinExistence type="inferred from homology"/>
<sequence>MAAESSVSTTLCDIEALVAVDEGRVPDADIKKYREAVDAALVACEASSPRDRFRLVETAGGNFLLVTNALPKERSEQTQCGDTSLVGSERNEGVFDGLLSLSDDRASGAGLIASIPSVPGYAAKTVTALSYDGRMLSGSYVVYTKEQLKRSLSTDKRAIVEKILKFVDTPGILDHNNVSDPETLLWLLFCGPQSLCQNPTCFGRDRECELSFPALLPPVFYDTVTDYSSYINLAELYVYVWYKDYDFSSESAGCYDLGEVAMDRVKKTLASVCDRFGDKNVPVWPISSRICIFCALYNQNRVCLDLAKNDINFTAYSPIIVKDCRDAATNVTLSHVLPDNRAASLFPVYDIGILSRVLCDSSDGEERRKRVRENIESAISCLDD</sequence>
<accession>A0A0F6R4B5</accession>
<evidence type="ECO:0000313" key="3">
    <source>
        <dbReference type="Proteomes" id="UP000105122"/>
    </source>
</evidence>
<evidence type="ECO:0000313" key="2">
    <source>
        <dbReference type="EMBL" id="AKE44263.1"/>
    </source>
</evidence>
<dbReference type="EMBL" id="KP967684">
    <property type="protein sequence ID" value="AKE44263.1"/>
    <property type="molecule type" value="Genomic_DNA"/>
</dbReference>
<name>A0A0F6R4B5_RCMVE</name>
<reference evidence="2 3" key="1">
    <citation type="journal article" date="2015" name="Genome Announc.">
        <title>Complete Genome Sequence of Rat Cytomegalovirus Strain ALL-03 (Malaysian Strain).</title>
        <authorList>
            <person name="Balakrishnan K.N."/>
            <person name="Abdullah A.A."/>
            <person name="Camalxaman S.N."/>
            <person name="Quah Y.W."/>
            <person name="Abba Y."/>
            <person name="Hani H."/>
            <person name="Loh H.S."/>
            <person name="Kamal F.M."/>
            <person name="Zeenathul N.A."/>
            <person name="Aini I."/>
            <person name="Omar A.R."/>
            <person name="Noordin M.M."/>
            <person name="Mohd Azmi M.L."/>
        </authorList>
    </citation>
    <scope>NUCLEOTIDE SEQUENCE [LARGE SCALE GENOMIC DNA]</scope>
    <source>
        <strain evidence="2">ALL-03</strain>
    </source>
</reference>
<evidence type="ECO:0000256" key="1">
    <source>
        <dbReference type="ARBA" id="ARBA00006002"/>
    </source>
</evidence>
<organism evidence="2 3">
    <name type="scientific">Rat cytomegalovirus ALL-03</name>
    <dbReference type="NCBI Taxonomy" id="1640278"/>
    <lineage>
        <taxon>Viruses</taxon>
        <taxon>Duplodnaviria</taxon>
        <taxon>Heunggongvirae</taxon>
        <taxon>Peploviricota</taxon>
        <taxon>Herviviricetes</taxon>
        <taxon>Herpesvirales</taxon>
        <taxon>Orthoherpesviridae</taxon>
        <taxon>Betaherpesvirinae</taxon>
        <taxon>Muromegalovirus</taxon>
        <taxon>Muromegalovirus muridbeta8</taxon>
        <taxon>Rat cytomegalovirus (isolate England)</taxon>
    </lineage>
</organism>
<dbReference type="Proteomes" id="UP000105122">
    <property type="component" value="Segment"/>
</dbReference>
<dbReference type="InterPro" id="IPR004280">
    <property type="entry name" value="Herpes_UL95"/>
</dbReference>
<comment type="similarity">
    <text evidence="1">Belongs to the herpesviridae UL95 family.</text>
</comment>
<protein>
    <submittedName>
        <fullName evidence="2">A95</fullName>
    </submittedName>
</protein>
<dbReference type="Pfam" id="PF03038">
    <property type="entry name" value="Herpes_UL95"/>
    <property type="match status" value="1"/>
</dbReference>
<gene>
    <name evidence="2" type="primary">a95</name>
</gene>